<comment type="caution">
    <text evidence="2">The sequence shown here is derived from an EMBL/GenBank/DDBJ whole genome shotgun (WGS) entry which is preliminary data.</text>
</comment>
<evidence type="ECO:0000313" key="3">
    <source>
        <dbReference type="Proteomes" id="UP000461670"/>
    </source>
</evidence>
<name>A0A7V8JQS8_9BURK</name>
<accession>A0A7V8JQS8</accession>
<keyword evidence="1" id="KW-0812">Transmembrane</keyword>
<feature type="transmembrane region" description="Helical" evidence="1">
    <location>
        <begin position="12"/>
        <end position="31"/>
    </location>
</feature>
<protein>
    <submittedName>
        <fullName evidence="2">Uncharacterized protein</fullName>
    </submittedName>
</protein>
<reference evidence="3" key="1">
    <citation type="journal article" date="2020" name="MBio">
        <title>Horizontal gene transfer to a defensive symbiont with a reduced genome amongst a multipartite beetle microbiome.</title>
        <authorList>
            <person name="Waterworth S.C."/>
            <person name="Florez L.V."/>
            <person name="Rees E.R."/>
            <person name="Hertweck C."/>
            <person name="Kaltenpoth M."/>
            <person name="Kwan J.C."/>
        </authorList>
    </citation>
    <scope>NUCLEOTIDE SEQUENCE [LARGE SCALE GENOMIC DNA]</scope>
</reference>
<proteinExistence type="predicted"/>
<keyword evidence="1" id="KW-0472">Membrane</keyword>
<dbReference type="EMBL" id="WNDQ01000014">
    <property type="protein sequence ID" value="KAF1022207.1"/>
    <property type="molecule type" value="Genomic_DNA"/>
</dbReference>
<evidence type="ECO:0000313" key="2">
    <source>
        <dbReference type="EMBL" id="KAF1022207.1"/>
    </source>
</evidence>
<dbReference type="Proteomes" id="UP000461670">
    <property type="component" value="Unassembled WGS sequence"/>
</dbReference>
<keyword evidence="1" id="KW-1133">Transmembrane helix</keyword>
<gene>
    <name evidence="2" type="ORF">GAK30_01352</name>
</gene>
<evidence type="ECO:0000256" key="1">
    <source>
        <dbReference type="SAM" id="Phobius"/>
    </source>
</evidence>
<sequence>MKRPRKGPIPRWKLYVGVIAAVVAIAVFLLVEPMARIGAAHT</sequence>
<dbReference type="AlphaFoldDB" id="A0A7V8JQS8"/>
<organism evidence="2 3">
    <name type="scientific">Paracidovorax wautersii</name>
    <dbReference type="NCBI Taxonomy" id="1177982"/>
    <lineage>
        <taxon>Bacteria</taxon>
        <taxon>Pseudomonadati</taxon>
        <taxon>Pseudomonadota</taxon>
        <taxon>Betaproteobacteria</taxon>
        <taxon>Burkholderiales</taxon>
        <taxon>Comamonadaceae</taxon>
        <taxon>Paracidovorax</taxon>
    </lineage>
</organism>